<dbReference type="InterPro" id="IPR029062">
    <property type="entry name" value="Class_I_gatase-like"/>
</dbReference>
<dbReference type="InterPro" id="IPR019196">
    <property type="entry name" value="ABC_transp_unknown"/>
</dbReference>
<sequence length="502" mass="56472">MLTKRKIQISIAFVIGIVVLVNFISDKFFIRLDFTADQRYSLSDATKNILEDLYNPVTVTAYFSENLPPDIAKVRRDFRDLLVEYSTRSGGNLVYEFVNPGDDQQKLMEAQQNGISPLMINVREKDQMKQQRAFLGAVIQMGDRKEAIPFVRPGAAMEYELSSAIKKLSVVNKPKIALLQGYDEPTLGEIVQAHNKLQVMYDVEPYTITDTTIIPSSYEALIFVAPMDSIPQSHLNQLDNYLDNGGKLLLALNRVDGDLQNARGVEINTGLESWLSRKGITIENKFLIDINCSNIMVQQQQAGFIMNTPVRFPYFPIISNFTDHPITEGLEQVLFPFASPLSFNPQDTSVYITPLAFSSNKSGTQVSTVFFDVMKQWAQNDFNLSNLPVAAALEKGDMRIVVFGDGDFIINGSGQNQQQLNEDNVNIFVNAIDWLADDTGLIQLRTKGVTGRPIDQSIEAGTKTLLKYINFLLPIIAIIVYGVFRFQLKRKMKNKLMNVDYA</sequence>
<name>A0A0W8FYM6_9ZZZZ</name>
<comment type="caution">
    <text evidence="4">The sequence shown here is derived from an EMBL/GenBank/DDBJ whole genome shotgun (WGS) entry which is preliminary data.</text>
</comment>
<dbReference type="SUPFAM" id="SSF52317">
    <property type="entry name" value="Class I glutamine amidotransferase-like"/>
    <property type="match status" value="1"/>
</dbReference>
<keyword evidence="1" id="KW-0812">Transmembrane</keyword>
<feature type="domain" description="ABC-type uncharacterised transport system" evidence="2">
    <location>
        <begin position="173"/>
        <end position="426"/>
    </location>
</feature>
<feature type="transmembrane region" description="Helical" evidence="1">
    <location>
        <begin position="7"/>
        <end position="25"/>
    </location>
</feature>
<feature type="domain" description="DUF7088" evidence="3">
    <location>
        <begin position="36"/>
        <end position="140"/>
    </location>
</feature>
<keyword evidence="1" id="KW-0472">Membrane</keyword>
<keyword evidence="1" id="KW-1133">Transmembrane helix</keyword>
<evidence type="ECO:0000259" key="2">
    <source>
        <dbReference type="Pfam" id="PF09822"/>
    </source>
</evidence>
<dbReference type="InterPro" id="IPR055396">
    <property type="entry name" value="DUF7088"/>
</dbReference>
<dbReference type="Pfam" id="PF09822">
    <property type="entry name" value="ABC_transp_aux"/>
    <property type="match status" value="1"/>
</dbReference>
<dbReference type="AlphaFoldDB" id="A0A0W8FYM6"/>
<evidence type="ECO:0000313" key="4">
    <source>
        <dbReference type="EMBL" id="KUG25946.1"/>
    </source>
</evidence>
<organism evidence="4">
    <name type="scientific">hydrocarbon metagenome</name>
    <dbReference type="NCBI Taxonomy" id="938273"/>
    <lineage>
        <taxon>unclassified sequences</taxon>
        <taxon>metagenomes</taxon>
        <taxon>ecological metagenomes</taxon>
    </lineage>
</organism>
<gene>
    <name evidence="4" type="ORF">ASZ90_004219</name>
</gene>
<evidence type="ECO:0000259" key="3">
    <source>
        <dbReference type="Pfam" id="PF23357"/>
    </source>
</evidence>
<proteinExistence type="predicted"/>
<protein>
    <submittedName>
        <fullName evidence="4">Uncharacterized protein</fullName>
    </submittedName>
</protein>
<reference evidence="4" key="1">
    <citation type="journal article" date="2015" name="Proc. Natl. Acad. Sci. U.S.A.">
        <title>Networks of energetic and metabolic interactions define dynamics in microbial communities.</title>
        <authorList>
            <person name="Embree M."/>
            <person name="Liu J.K."/>
            <person name="Al-Bassam M.M."/>
            <person name="Zengler K."/>
        </authorList>
    </citation>
    <scope>NUCLEOTIDE SEQUENCE</scope>
</reference>
<evidence type="ECO:0000256" key="1">
    <source>
        <dbReference type="SAM" id="Phobius"/>
    </source>
</evidence>
<accession>A0A0W8FYM6</accession>
<dbReference type="EMBL" id="LNQE01000567">
    <property type="protein sequence ID" value="KUG25946.1"/>
    <property type="molecule type" value="Genomic_DNA"/>
</dbReference>
<feature type="transmembrane region" description="Helical" evidence="1">
    <location>
        <begin position="468"/>
        <end position="488"/>
    </location>
</feature>
<dbReference type="Pfam" id="PF23357">
    <property type="entry name" value="DUF7088"/>
    <property type="match status" value="1"/>
</dbReference>